<evidence type="ECO:0000313" key="1">
    <source>
        <dbReference type="EMBL" id="CAL8079149.1"/>
    </source>
</evidence>
<name>A0ABP1PXD7_9HEXA</name>
<reference evidence="1 2" key="1">
    <citation type="submission" date="2024-08" db="EMBL/GenBank/DDBJ databases">
        <authorList>
            <person name="Cucini C."/>
            <person name="Frati F."/>
        </authorList>
    </citation>
    <scope>NUCLEOTIDE SEQUENCE [LARGE SCALE GENOMIC DNA]</scope>
</reference>
<dbReference type="Proteomes" id="UP001642540">
    <property type="component" value="Unassembled WGS sequence"/>
</dbReference>
<accession>A0ABP1PXD7</accession>
<comment type="caution">
    <text evidence="1">The sequence shown here is derived from an EMBL/GenBank/DDBJ whole genome shotgun (WGS) entry which is preliminary data.</text>
</comment>
<keyword evidence="2" id="KW-1185">Reference proteome</keyword>
<protein>
    <submittedName>
        <fullName evidence="1">Uncharacterized protein</fullName>
    </submittedName>
</protein>
<gene>
    <name evidence="1" type="ORF">ODALV1_LOCUS4292</name>
</gene>
<dbReference type="EMBL" id="CAXLJM020000013">
    <property type="protein sequence ID" value="CAL8079149.1"/>
    <property type="molecule type" value="Genomic_DNA"/>
</dbReference>
<organism evidence="1 2">
    <name type="scientific">Orchesella dallaii</name>
    <dbReference type="NCBI Taxonomy" id="48710"/>
    <lineage>
        <taxon>Eukaryota</taxon>
        <taxon>Metazoa</taxon>
        <taxon>Ecdysozoa</taxon>
        <taxon>Arthropoda</taxon>
        <taxon>Hexapoda</taxon>
        <taxon>Collembola</taxon>
        <taxon>Entomobryomorpha</taxon>
        <taxon>Entomobryoidea</taxon>
        <taxon>Orchesellidae</taxon>
        <taxon>Orchesellinae</taxon>
        <taxon>Orchesella</taxon>
    </lineage>
</organism>
<evidence type="ECO:0000313" key="2">
    <source>
        <dbReference type="Proteomes" id="UP001642540"/>
    </source>
</evidence>
<sequence>MFVELRRTTTQSESVREIIEGFSTQGLKMKKLTTFRCYIYNGAPVVKAILKQYGSQLERLHCAGNCLNGETFNENQLSNLKILKVWRCNFFFSKAIILFSLDCS</sequence>
<proteinExistence type="predicted"/>